<proteinExistence type="predicted"/>
<accession>A0A518FTA9</accession>
<evidence type="ECO:0000313" key="2">
    <source>
        <dbReference type="Proteomes" id="UP000320839"/>
    </source>
</evidence>
<reference evidence="1 2" key="1">
    <citation type="submission" date="2019-02" db="EMBL/GenBank/DDBJ databases">
        <title>Deep-cultivation of Planctomycetes and their phenomic and genomic characterization uncovers novel biology.</title>
        <authorList>
            <person name="Wiegand S."/>
            <person name="Jogler M."/>
            <person name="Boedeker C."/>
            <person name="Pinto D."/>
            <person name="Vollmers J."/>
            <person name="Rivas-Marin E."/>
            <person name="Kohn T."/>
            <person name="Peeters S.H."/>
            <person name="Heuer A."/>
            <person name="Rast P."/>
            <person name="Oberbeckmann S."/>
            <person name="Bunk B."/>
            <person name="Jeske O."/>
            <person name="Meyerdierks A."/>
            <person name="Storesund J.E."/>
            <person name="Kallscheuer N."/>
            <person name="Luecker S."/>
            <person name="Lage O.M."/>
            <person name="Pohl T."/>
            <person name="Merkel B.J."/>
            <person name="Hornburger P."/>
            <person name="Mueller R.-W."/>
            <person name="Bruemmer F."/>
            <person name="Labrenz M."/>
            <person name="Spormann A.M."/>
            <person name="Op den Camp H."/>
            <person name="Overmann J."/>
            <person name="Amann R."/>
            <person name="Jetten M.S.M."/>
            <person name="Mascher T."/>
            <person name="Medema M.H."/>
            <person name="Devos D.P."/>
            <person name="Kaster A.-K."/>
            <person name="Ovreas L."/>
            <person name="Rohde M."/>
            <person name="Galperin M.Y."/>
            <person name="Jogler C."/>
        </authorList>
    </citation>
    <scope>NUCLEOTIDE SEQUENCE [LARGE SCALE GENOMIC DNA]</scope>
    <source>
        <strain evidence="1 2">Pan153</strain>
    </source>
</reference>
<evidence type="ECO:0000313" key="1">
    <source>
        <dbReference type="EMBL" id="QDV19563.1"/>
    </source>
</evidence>
<dbReference type="EMBL" id="CP036317">
    <property type="protein sequence ID" value="QDV19563.1"/>
    <property type="molecule type" value="Genomic_DNA"/>
</dbReference>
<sequence length="48" mass="5205">MDEAFKNVAGKGKDAAENELKSVIGQICKDIDNGTLKPYNNKDVIVLP</sequence>
<protein>
    <submittedName>
        <fullName evidence="1">Uncharacterized protein</fullName>
    </submittedName>
</protein>
<organism evidence="1 2">
    <name type="scientific">Gimesia panareensis</name>
    <dbReference type="NCBI Taxonomy" id="2527978"/>
    <lineage>
        <taxon>Bacteria</taxon>
        <taxon>Pseudomonadati</taxon>
        <taxon>Planctomycetota</taxon>
        <taxon>Planctomycetia</taxon>
        <taxon>Planctomycetales</taxon>
        <taxon>Planctomycetaceae</taxon>
        <taxon>Gimesia</taxon>
    </lineage>
</organism>
<dbReference type="Proteomes" id="UP000320839">
    <property type="component" value="Chromosome"/>
</dbReference>
<dbReference type="RefSeq" id="WP_197994670.1">
    <property type="nucleotide sequence ID" value="NZ_CP036277.1"/>
</dbReference>
<gene>
    <name evidence="1" type="ORF">Pan153_42290</name>
</gene>
<name>A0A518AAD6_9PLAN</name>
<dbReference type="AlphaFoldDB" id="A0A518AAD6"/>
<accession>A0A518AAD6</accession>